<feature type="compositionally biased region" description="Basic and acidic residues" evidence="1">
    <location>
        <begin position="139"/>
        <end position="161"/>
    </location>
</feature>
<dbReference type="HOGENOM" id="CLU_112382_0_0_10"/>
<dbReference type="eggNOG" id="ENOG502ZV6P">
    <property type="taxonomic scope" value="Bacteria"/>
</dbReference>
<protein>
    <submittedName>
        <fullName evidence="2">Uncharacterized protein</fullName>
    </submittedName>
</protein>
<dbReference type="EMBL" id="ADLW01000012">
    <property type="protein sequence ID" value="EGK05786.1"/>
    <property type="molecule type" value="Genomic_DNA"/>
</dbReference>
<feature type="region of interest" description="Disordered" evidence="1">
    <location>
        <begin position="139"/>
        <end position="163"/>
    </location>
</feature>
<keyword evidence="3" id="KW-1185">Reference proteome</keyword>
<name>F8X2D8_9BACT</name>
<evidence type="ECO:0000313" key="2">
    <source>
        <dbReference type="EMBL" id="EGK05786.1"/>
    </source>
</evidence>
<evidence type="ECO:0000256" key="1">
    <source>
        <dbReference type="SAM" id="MobiDB-lite"/>
    </source>
</evidence>
<sequence>MENLDLYNKVREVPKEAQKPFNNGRFSGTDINPMWRIKKLTEEFGICGFGWYYEITDKWLEKGQDDIIAAFVNINLFIKIGEEWSKPIQGTGGNTFVSKNKNGYQVSDECYKMALTDAISVAAKALGVGADIYFSNDRTKYDTPKDTEPKQDPKATQKTDEPSDIIFEMINKADSQESLKDIWTSYPNYQRNQKFKNALTNAKSKLPKLQPAS</sequence>
<dbReference type="GeneID" id="78083022"/>
<reference evidence="2 3" key="1">
    <citation type="submission" date="2011-04" db="EMBL/GenBank/DDBJ databases">
        <title>The Genome Sequence of Dysgonomonas mossii DSM 22836.</title>
        <authorList>
            <consortium name="The Broad Institute Genome Sequencing Platform"/>
            <person name="Earl A."/>
            <person name="Ward D."/>
            <person name="Feldgarden M."/>
            <person name="Gevers D."/>
            <person name="Pudlo N."/>
            <person name="Martens E."/>
            <person name="Allen-Vercoe E."/>
            <person name="Young S.K."/>
            <person name="Zeng Q."/>
            <person name="Gargeya S."/>
            <person name="Fitzgerald M."/>
            <person name="Haas B."/>
            <person name="Abouelleil A."/>
            <person name="Alvarado L."/>
            <person name="Arachchi H.M."/>
            <person name="Berlin A."/>
            <person name="Brown A."/>
            <person name="Chapman S.B."/>
            <person name="Chen Z."/>
            <person name="Dunbar C."/>
            <person name="Freedman E."/>
            <person name="Gearin G."/>
            <person name="Gellesch M."/>
            <person name="Goldberg J."/>
            <person name="Griggs A."/>
            <person name="Gujja S."/>
            <person name="Heiman D."/>
            <person name="Howarth C."/>
            <person name="Larson L."/>
            <person name="Lui A."/>
            <person name="MacDonald P.J.P."/>
            <person name="Mehta T."/>
            <person name="Montmayeur A."/>
            <person name="Murphy C."/>
            <person name="Neiman D."/>
            <person name="Pearson M."/>
            <person name="Priest M."/>
            <person name="Roberts A."/>
            <person name="Saif S."/>
            <person name="Shea T."/>
            <person name="Shenoy N."/>
            <person name="Sisk P."/>
            <person name="Stolte C."/>
            <person name="Sykes S."/>
            <person name="Yandava C."/>
            <person name="Wortman J."/>
            <person name="Nusbaum C."/>
            <person name="Birren B."/>
        </authorList>
    </citation>
    <scope>NUCLEOTIDE SEQUENCE [LARGE SCALE GENOMIC DNA]</scope>
    <source>
        <strain evidence="2 3">DSM 22836</strain>
    </source>
</reference>
<dbReference type="STRING" id="742767.HMPREF9456_02397"/>
<comment type="caution">
    <text evidence="2">The sequence shown here is derived from an EMBL/GenBank/DDBJ whole genome shotgun (WGS) entry which is preliminary data.</text>
</comment>
<proteinExistence type="predicted"/>
<accession>F8X2D8</accession>
<dbReference type="AlphaFoldDB" id="F8X2D8"/>
<dbReference type="RefSeq" id="WP_006843766.1">
    <property type="nucleotide sequence ID" value="NZ_GL892008.1"/>
</dbReference>
<gene>
    <name evidence="2" type="ORF">HMPREF9456_02397</name>
</gene>
<organism evidence="2 3">
    <name type="scientific">Dysgonomonas mossii DSM 22836</name>
    <dbReference type="NCBI Taxonomy" id="742767"/>
    <lineage>
        <taxon>Bacteria</taxon>
        <taxon>Pseudomonadati</taxon>
        <taxon>Bacteroidota</taxon>
        <taxon>Bacteroidia</taxon>
        <taxon>Bacteroidales</taxon>
        <taxon>Dysgonomonadaceae</taxon>
        <taxon>Dysgonomonas</taxon>
    </lineage>
</organism>
<dbReference type="Proteomes" id="UP000006420">
    <property type="component" value="Unassembled WGS sequence"/>
</dbReference>
<evidence type="ECO:0000313" key="3">
    <source>
        <dbReference type="Proteomes" id="UP000006420"/>
    </source>
</evidence>